<dbReference type="OrthoDB" id="4778251at2759"/>
<evidence type="ECO:0000256" key="12">
    <source>
        <dbReference type="SAM" id="SignalP"/>
    </source>
</evidence>
<comment type="subcellular location">
    <subcellularLocation>
        <location evidence="1">Membrane</location>
        <topology evidence="1">Lipid-anchor</topology>
        <topology evidence="1">GPI-anchor</topology>
    </subcellularLocation>
    <subcellularLocation>
        <location evidence="2">Secreted</location>
    </subcellularLocation>
</comment>
<feature type="transmembrane region" description="Helical" evidence="11">
    <location>
        <begin position="215"/>
        <end position="238"/>
    </location>
</feature>
<keyword evidence="5" id="KW-0325">Glycoprotein</keyword>
<gene>
    <name evidence="14" type="ORF">BB8028_0004g03150</name>
</gene>
<evidence type="ECO:0000256" key="7">
    <source>
        <dbReference type="ARBA" id="ARBA00023157"/>
    </source>
</evidence>
<evidence type="ECO:0000256" key="11">
    <source>
        <dbReference type="SAM" id="Phobius"/>
    </source>
</evidence>
<feature type="compositionally biased region" description="Low complexity" evidence="10">
    <location>
        <begin position="129"/>
        <end position="210"/>
    </location>
</feature>
<accession>A0A2S7YBJ0</accession>
<keyword evidence="11" id="KW-0812">Transmembrane</keyword>
<sequence length="304" mass="30990">MSQFRLWAALALLGLITISVMADGVCVPTCADDIQNTHFKELGCTAANEAGCLCVSQGFVDLVAECSVRSCAANVDEIRQGLVGSDPPRFCVGQADKLPAARVSASPSSPASTSASTSQPAASTPPPSSSSTVSPSPTSASPSLTSRPASTPPALSTSTTSTTPSTSAAPVTPATSSTISSGATTTGRSSTSTSAASETSPTSSPVPSSGITSGAAAGIGIGVAIVVVAVAVIAFCLLRNRKKQAAPRHSIEISKPLPGSGPTYPTRDERDRDRDSYDKYGHDIEMTSHRYEDMIPSQQPRNMV</sequence>
<dbReference type="GO" id="GO:0098552">
    <property type="term" value="C:side of membrane"/>
    <property type="evidence" value="ECO:0007669"/>
    <property type="project" value="UniProtKB-KW"/>
</dbReference>
<evidence type="ECO:0000256" key="10">
    <source>
        <dbReference type="SAM" id="MobiDB-lite"/>
    </source>
</evidence>
<dbReference type="InterPro" id="IPR008427">
    <property type="entry name" value="Extracellular_membr_CFEM_dom"/>
</dbReference>
<keyword evidence="7" id="KW-1015">Disulfide bond</keyword>
<dbReference type="GO" id="GO:0005576">
    <property type="term" value="C:extracellular region"/>
    <property type="evidence" value="ECO:0007669"/>
    <property type="project" value="UniProtKB-SubCell"/>
</dbReference>
<evidence type="ECO:0000313" key="15">
    <source>
        <dbReference type="Proteomes" id="UP000237441"/>
    </source>
</evidence>
<comment type="similarity">
    <text evidence="3">Belongs to the RBT5 family.</text>
</comment>
<dbReference type="PANTHER" id="PTHR16861:SF4">
    <property type="entry name" value="SH3 DOMAIN PROTEIN (AFU_ORTHOLOGUE AFUA_1G13610)"/>
    <property type="match status" value="1"/>
</dbReference>
<evidence type="ECO:0000259" key="13">
    <source>
        <dbReference type="PROSITE" id="PS52012"/>
    </source>
</evidence>
<organism evidence="14 15">
    <name type="scientific">Beauveria bassiana</name>
    <name type="common">White muscardine disease fungus</name>
    <name type="synonym">Tritirachium shiotae</name>
    <dbReference type="NCBI Taxonomy" id="176275"/>
    <lineage>
        <taxon>Eukaryota</taxon>
        <taxon>Fungi</taxon>
        <taxon>Dikarya</taxon>
        <taxon>Ascomycota</taxon>
        <taxon>Pezizomycotina</taxon>
        <taxon>Sordariomycetes</taxon>
        <taxon>Hypocreomycetidae</taxon>
        <taxon>Hypocreales</taxon>
        <taxon>Cordycipitaceae</taxon>
        <taxon>Beauveria</taxon>
    </lineage>
</organism>
<feature type="compositionally biased region" description="Basic and acidic residues" evidence="10">
    <location>
        <begin position="266"/>
        <end position="279"/>
    </location>
</feature>
<evidence type="ECO:0000256" key="9">
    <source>
        <dbReference type="PROSITE-ProRule" id="PRU01356"/>
    </source>
</evidence>
<dbReference type="PROSITE" id="PS52012">
    <property type="entry name" value="CFEM"/>
    <property type="match status" value="1"/>
</dbReference>
<keyword evidence="8" id="KW-0449">Lipoprotein</keyword>
<proteinExistence type="inferred from homology"/>
<evidence type="ECO:0000256" key="3">
    <source>
        <dbReference type="ARBA" id="ARBA00010031"/>
    </source>
</evidence>
<dbReference type="Proteomes" id="UP000237441">
    <property type="component" value="Unassembled WGS sequence"/>
</dbReference>
<feature type="signal peptide" evidence="12">
    <location>
        <begin position="1"/>
        <end position="22"/>
    </location>
</feature>
<evidence type="ECO:0000313" key="14">
    <source>
        <dbReference type="EMBL" id="PQK13384.1"/>
    </source>
</evidence>
<keyword evidence="4" id="KW-0964">Secreted</keyword>
<feature type="chain" id="PRO_5015437011" description="CFEM domain-containing protein" evidence="12">
    <location>
        <begin position="23"/>
        <end position="304"/>
    </location>
</feature>
<evidence type="ECO:0000256" key="6">
    <source>
        <dbReference type="ARBA" id="ARBA00022729"/>
    </source>
</evidence>
<keyword evidence="11" id="KW-0472">Membrane</keyword>
<name>A0A2S7YBJ0_BEABA</name>
<evidence type="ECO:0000256" key="4">
    <source>
        <dbReference type="ARBA" id="ARBA00022525"/>
    </source>
</evidence>
<comment type="caution">
    <text evidence="14">The sequence shown here is derived from an EMBL/GenBank/DDBJ whole genome shotgun (WGS) entry which is preliminary data.</text>
</comment>
<protein>
    <recommendedName>
        <fullName evidence="13">CFEM domain-containing protein</fullName>
    </recommendedName>
</protein>
<feature type="region of interest" description="Disordered" evidence="10">
    <location>
        <begin position="245"/>
        <end position="279"/>
    </location>
</feature>
<keyword evidence="6 12" id="KW-0732">Signal</keyword>
<feature type="domain" description="CFEM" evidence="13">
    <location>
        <begin position="2"/>
        <end position="118"/>
    </location>
</feature>
<evidence type="ECO:0000256" key="5">
    <source>
        <dbReference type="ARBA" id="ARBA00022622"/>
    </source>
</evidence>
<dbReference type="EMBL" id="JRHA01000004">
    <property type="protein sequence ID" value="PQK13384.1"/>
    <property type="molecule type" value="Genomic_DNA"/>
</dbReference>
<reference evidence="14 15" key="1">
    <citation type="submission" date="2016-07" db="EMBL/GenBank/DDBJ databases">
        <title>Comparative genomics of the entomopathogenic fungus Beauveria bassiana.</title>
        <authorList>
            <person name="Valero Jimenez C.A."/>
            <person name="Zwaan B.J."/>
            <person name="Van Kan J.A."/>
            <person name="Takken W."/>
            <person name="Debets A.J."/>
            <person name="Schoustra S.E."/>
            <person name="Koenraadt C.J."/>
        </authorList>
    </citation>
    <scope>NUCLEOTIDE SEQUENCE [LARGE SCALE GENOMIC DNA]</scope>
    <source>
        <strain evidence="14 15">ARSEF 8028</strain>
    </source>
</reference>
<dbReference type="PANTHER" id="PTHR16861">
    <property type="entry name" value="GLYCOPROTEIN 38"/>
    <property type="match status" value="1"/>
</dbReference>
<keyword evidence="11" id="KW-1133">Transmembrane helix</keyword>
<evidence type="ECO:0000256" key="1">
    <source>
        <dbReference type="ARBA" id="ARBA00004589"/>
    </source>
</evidence>
<dbReference type="AlphaFoldDB" id="A0A2S7YBJ0"/>
<keyword evidence="5" id="KW-0336">GPI-anchor</keyword>
<feature type="compositionally biased region" description="Low complexity" evidence="10">
    <location>
        <begin position="102"/>
        <end position="122"/>
    </location>
</feature>
<feature type="region of interest" description="Disordered" evidence="10">
    <location>
        <begin position="102"/>
        <end position="210"/>
    </location>
</feature>
<evidence type="ECO:0000256" key="2">
    <source>
        <dbReference type="ARBA" id="ARBA00004613"/>
    </source>
</evidence>
<evidence type="ECO:0000256" key="8">
    <source>
        <dbReference type="ARBA" id="ARBA00023288"/>
    </source>
</evidence>
<comment type="caution">
    <text evidence="9">Lacks conserved residue(s) required for the propagation of feature annotation.</text>
</comment>